<dbReference type="InterPro" id="IPR010258">
    <property type="entry name" value="Conjugal_tfr_TrbG/VirB9/CagX"/>
</dbReference>
<dbReference type="Proteomes" id="UP000004659">
    <property type="component" value="Unassembled WGS sequence"/>
</dbReference>
<dbReference type="SMR" id="A0A0E1WXI0"/>
<feature type="signal peptide" evidence="4">
    <location>
        <begin position="1"/>
        <end position="19"/>
    </location>
</feature>
<dbReference type="AlphaFoldDB" id="A0A0E1WXI0"/>
<dbReference type="HOGENOM" id="CLU_058585_3_0_5"/>
<dbReference type="NCBIfam" id="TIGR02781">
    <property type="entry name" value="VirB9"/>
    <property type="match status" value="1"/>
</dbReference>
<dbReference type="CDD" id="cd06911">
    <property type="entry name" value="VirB9_CagX_TrbG"/>
    <property type="match status" value="1"/>
</dbReference>
<dbReference type="Gene3D" id="2.60.40.2500">
    <property type="match status" value="1"/>
</dbReference>
<keyword evidence="2 4" id="KW-0732">Signal</keyword>
<evidence type="ECO:0000256" key="3">
    <source>
        <dbReference type="ARBA" id="ARBA00023026"/>
    </source>
</evidence>
<evidence type="ECO:0000313" key="5">
    <source>
        <dbReference type="EMBL" id="EEZ29520.1"/>
    </source>
</evidence>
<organism evidence="5">
    <name type="scientific">Brucella pinnipedialis M292/94/1</name>
    <dbReference type="NCBI Taxonomy" id="520462"/>
    <lineage>
        <taxon>Bacteria</taxon>
        <taxon>Pseudomonadati</taxon>
        <taxon>Pseudomonadota</taxon>
        <taxon>Alphaproteobacteria</taxon>
        <taxon>Hyphomicrobiales</taxon>
        <taxon>Brucellaceae</taxon>
        <taxon>Brucella/Ochrobactrum group</taxon>
        <taxon>Brucella</taxon>
    </lineage>
</organism>
<dbReference type="InterPro" id="IPR033645">
    <property type="entry name" value="VirB9/CagX/TrbG_C"/>
</dbReference>
<accession>A0A0E1WXI0</accession>
<evidence type="ECO:0000256" key="4">
    <source>
        <dbReference type="SAM" id="SignalP"/>
    </source>
</evidence>
<evidence type="ECO:0000256" key="2">
    <source>
        <dbReference type="ARBA" id="ARBA00022729"/>
    </source>
</evidence>
<sequence>MKRFLLACILITLASPSWATKIPSGSKYDSRIQYVDYNSGDVVLVRALPGVGARIVFAPGENIEDVASGFTQGWEFKASHNILYLKARSMTLSHSNQSIDMAPEPGKWDTNLMVTTDQRMYDFDLRLMPGRNNQRVAYRVQFRYPAAAAAAAVAAAQKRVVQARMNARPSPVNWNYTMQVGTNSASIAPTLAYDDGRFTYLRFPNNRDFPAAFLVAEDKSESIVNSHIDPSAPDILVLHRVAKQMVLRLGNKVIGIYNESFNPDGVPARDGTTVPGVKRVIKSPGENLQ</sequence>
<comment type="similarity">
    <text evidence="1">Belongs to the TrbG/VirB9 family.</text>
</comment>
<name>A0A0E1WXI0_9HYPH</name>
<dbReference type="InterPro" id="IPR038161">
    <property type="entry name" value="VirB9/CagX/TrbG_C_sf"/>
</dbReference>
<dbReference type="Pfam" id="PF03524">
    <property type="entry name" value="CagX"/>
    <property type="match status" value="1"/>
</dbReference>
<keyword evidence="3" id="KW-0843">Virulence</keyword>
<dbReference type="EMBL" id="EQ999534">
    <property type="protein sequence ID" value="EEZ29520.1"/>
    <property type="molecule type" value="Genomic_DNA"/>
</dbReference>
<protein>
    <submittedName>
        <fullName evidence="5">Type IV secretion system protein virB9</fullName>
    </submittedName>
</protein>
<dbReference type="InterPro" id="IPR014148">
    <property type="entry name" value="VirB9"/>
</dbReference>
<reference evidence="5" key="1">
    <citation type="submission" date="2009-01" db="EMBL/GenBank/DDBJ databases">
        <title>The Genome Sequence of Brucella pinnipedialis M292/94/1.</title>
        <authorList>
            <consortium name="The Broad Institute Genome Sequencing Platform"/>
            <person name="Ward D."/>
            <person name="Young S.K."/>
            <person name="Kodira C.D."/>
            <person name="Zeng Q."/>
            <person name="Koehrsen M."/>
            <person name="Alvarado L."/>
            <person name="Berlin A."/>
            <person name="Borenstein D."/>
            <person name="Chen Z."/>
            <person name="Engels R."/>
            <person name="Freedman E."/>
            <person name="Gellesch M."/>
            <person name="Goldberg J."/>
            <person name="Griggs A."/>
            <person name="Gujja S."/>
            <person name="Heiman D."/>
            <person name="Hepburn T."/>
            <person name="Howarth C."/>
            <person name="Jen D."/>
            <person name="Larson L."/>
            <person name="Lewis B."/>
            <person name="Mehta T."/>
            <person name="Park D."/>
            <person name="Pearson M."/>
            <person name="Roberts A."/>
            <person name="Saif S."/>
            <person name="Shea T."/>
            <person name="Shenoy N."/>
            <person name="Sisk P."/>
            <person name="Stolte C."/>
            <person name="Sykes S."/>
            <person name="Walk T."/>
            <person name="White J."/>
            <person name="Yandava C."/>
            <person name="Whatmore A.M."/>
            <person name="Perrett L.L."/>
            <person name="O'Callaghan D."/>
            <person name="Nusbaum C."/>
            <person name="Galagan J."/>
            <person name="Birren B."/>
        </authorList>
    </citation>
    <scope>NUCLEOTIDE SEQUENCE [LARGE SCALE GENOMIC DNA]</scope>
    <source>
        <strain evidence="5">M292/94/1</strain>
    </source>
</reference>
<feature type="chain" id="PRO_5002388912" evidence="4">
    <location>
        <begin position="20"/>
        <end position="289"/>
    </location>
</feature>
<dbReference type="RefSeq" id="WP_002966518.1">
    <property type="nucleotide sequence ID" value="NZ_EQ999534.1"/>
</dbReference>
<dbReference type="GeneID" id="93015962"/>
<gene>
    <name evidence="5" type="ORF">BALG_02873</name>
</gene>
<evidence type="ECO:0000256" key="1">
    <source>
        <dbReference type="ARBA" id="ARBA00006135"/>
    </source>
</evidence>
<proteinExistence type="inferred from homology"/>